<name>A0A0P7UUR7_SCLFO</name>
<organism evidence="2 3">
    <name type="scientific">Scleropages formosus</name>
    <name type="common">Asian bonytongue</name>
    <name type="synonym">Osteoglossum formosum</name>
    <dbReference type="NCBI Taxonomy" id="113540"/>
    <lineage>
        <taxon>Eukaryota</taxon>
        <taxon>Metazoa</taxon>
        <taxon>Chordata</taxon>
        <taxon>Craniata</taxon>
        <taxon>Vertebrata</taxon>
        <taxon>Euteleostomi</taxon>
        <taxon>Actinopterygii</taxon>
        <taxon>Neopterygii</taxon>
        <taxon>Teleostei</taxon>
        <taxon>Osteoglossocephala</taxon>
        <taxon>Osteoglossomorpha</taxon>
        <taxon>Osteoglossiformes</taxon>
        <taxon>Osteoglossidae</taxon>
        <taxon>Scleropages</taxon>
    </lineage>
</organism>
<feature type="region of interest" description="Disordered" evidence="1">
    <location>
        <begin position="85"/>
        <end position="139"/>
    </location>
</feature>
<feature type="non-terminal residue" evidence="2">
    <location>
        <position position="566"/>
    </location>
</feature>
<proteinExistence type="predicted"/>
<dbReference type="AlphaFoldDB" id="A0A0P7UUR7"/>
<reference evidence="2 3" key="1">
    <citation type="submission" date="2015-08" db="EMBL/GenBank/DDBJ databases">
        <title>The genome of the Asian arowana (Scleropages formosus).</title>
        <authorList>
            <person name="Tan M.H."/>
            <person name="Gan H.M."/>
            <person name="Croft L.J."/>
            <person name="Austin C.M."/>
        </authorList>
    </citation>
    <scope>NUCLEOTIDE SEQUENCE [LARGE SCALE GENOMIC DNA]</scope>
    <source>
        <strain evidence="2">Aro1</strain>
    </source>
</reference>
<gene>
    <name evidence="2" type="ORF">Z043_107219</name>
</gene>
<dbReference type="Proteomes" id="UP000034805">
    <property type="component" value="Unassembled WGS sequence"/>
</dbReference>
<protein>
    <submittedName>
        <fullName evidence="2">Uncharacterized protein</fullName>
    </submittedName>
</protein>
<evidence type="ECO:0000256" key="1">
    <source>
        <dbReference type="SAM" id="MobiDB-lite"/>
    </source>
</evidence>
<evidence type="ECO:0000313" key="3">
    <source>
        <dbReference type="Proteomes" id="UP000034805"/>
    </source>
</evidence>
<dbReference type="EMBL" id="JARO02002053">
    <property type="protein sequence ID" value="KPP73682.1"/>
    <property type="molecule type" value="Genomic_DNA"/>
</dbReference>
<feature type="compositionally biased region" description="Polar residues" evidence="1">
    <location>
        <begin position="88"/>
        <end position="105"/>
    </location>
</feature>
<evidence type="ECO:0000313" key="2">
    <source>
        <dbReference type="EMBL" id="KPP73682.1"/>
    </source>
</evidence>
<comment type="caution">
    <text evidence="2">The sequence shown here is derived from an EMBL/GenBank/DDBJ whole genome shotgun (WGS) entry which is preliminary data.</text>
</comment>
<feature type="non-terminal residue" evidence="2">
    <location>
        <position position="1"/>
    </location>
</feature>
<sequence>ALQQDLLVCWVENPCLLQVLLSDVTAKKDCVPPGNTPSVNSAGTVIALGGNMILTERHHFQRGIGLTSSGRSSAMLSWMECGGKVRQGSGSPIPRSTEQDWSSSPEVPPLRKGAVGGPKTGGDSMQKAPLPPTECGGRKPEEGCGLAELGFMSARAFIAGGTSRGAATRLLAVLDRANCRGLALAWGCSLGSPDTCLRACVGLEVEQRQDQQSQPSFHPMPSHPVLAKTVQAASQLLNQSRFYLKDKDTAPLISGSRPTVVCTYPTFYQPIPCLAIFVHLTLASYVPQAHLHSMEEQALPSYTPKLDGEKNHCQGLTGRCSGGVLYLPILLPGELYLLIFSLPEVRFWRKNFCLTFFSMEDRRSLRIESLCSYEPAFISLHCLPLAVYINSKAVVMAYKSVKGSDHSQNLSKSDTLLHLWLFVVTLSSYPKSKVCWLLVLAPMLWNKLLLFLRTAEALSMFNSTVVGGCCNLIVQRSKRTQPLRGQLSHKRIPPNSHDAFLQSAKLLRTNLPGLPLCFCSLEKEGPRLPRTLEFVSFLSLPLDLLKDRYGSGNMWGVGCGIGSLIK</sequence>
<accession>A0A0P7UUR7</accession>